<feature type="transmembrane region" description="Helical" evidence="2">
    <location>
        <begin position="642"/>
        <end position="664"/>
    </location>
</feature>
<evidence type="ECO:0000313" key="3">
    <source>
        <dbReference type="EMBL" id="KYK57332.1"/>
    </source>
</evidence>
<dbReference type="EMBL" id="LAYC01000002">
    <property type="protein sequence ID" value="KYK57332.1"/>
    <property type="molecule type" value="Genomic_DNA"/>
</dbReference>
<reference evidence="3 4" key="1">
    <citation type="journal article" date="2016" name="Sci. Rep.">
        <title>Insights into Adaptations to a Near-Obligate Nematode Endoparasitic Lifestyle from the Finished Genome of Drechmeria coniospora.</title>
        <authorList>
            <person name="Zhang L."/>
            <person name="Zhou Z."/>
            <person name="Guo Q."/>
            <person name="Fokkens L."/>
            <person name="Miskei M."/>
            <person name="Pocsi I."/>
            <person name="Zhang W."/>
            <person name="Chen M."/>
            <person name="Wang L."/>
            <person name="Sun Y."/>
            <person name="Donzelli B.G."/>
            <person name="Gibson D.M."/>
            <person name="Nelson D.R."/>
            <person name="Luo J.G."/>
            <person name="Rep M."/>
            <person name="Liu H."/>
            <person name="Yang S."/>
            <person name="Wang J."/>
            <person name="Krasnoff S.B."/>
            <person name="Xu Y."/>
            <person name="Molnar I."/>
            <person name="Lin M."/>
        </authorList>
    </citation>
    <scope>NUCLEOTIDE SEQUENCE [LARGE SCALE GENOMIC DNA]</scope>
    <source>
        <strain evidence="3 4">ARSEF 6962</strain>
    </source>
</reference>
<dbReference type="RefSeq" id="XP_040656684.1">
    <property type="nucleotide sequence ID" value="XM_040801651.1"/>
</dbReference>
<evidence type="ECO:0000313" key="4">
    <source>
        <dbReference type="Proteomes" id="UP000076580"/>
    </source>
</evidence>
<keyword evidence="3" id="KW-0238">DNA-binding</keyword>
<keyword evidence="2" id="KW-1133">Transmembrane helix</keyword>
<proteinExistence type="predicted"/>
<accession>A0A151GJZ4</accession>
<dbReference type="Proteomes" id="UP000076580">
    <property type="component" value="Chromosome 02"/>
</dbReference>
<dbReference type="InParanoid" id="A0A151GJZ4"/>
<sequence length="753" mass="83124">MPAIQLGSSVSMLAGGDLCHGCKAVQSSAAAALFFRERIGSAALRKASARAAFRMLHPASHRAFIVPVTNGPRYLAVLPDAAMHKLRPQVSAARVRPVWHPGLVLVHAAMRHALMEKVRLPLARSFACEAAALIHAPTSLSRSRVAEASGGLYSHLDMETVHDALLQVEGQVDGAMKYAGAAADHCFASTYRPHQRVGSALLMSGQTNDPEQLMRLRFRDKTGTLDGQGIIELLQFILRTRLKVTNSIIKDEWQIDGEHLIRAIHEASPPSTSISRFDDEIRYLPMAPTKMNKELVRTHLQLMSRFKASLDGSPRPNNRFMKHWIPFSIQDPLVLHVVLCSTASFLNETGRVPKMMLLVHRATATRMLNEHISNAQVCTDDSAMLAVAQSILTSWYWGGTEELHAHMAGFKRMIELRGSMQNLGMEGFTSKIALINDFVIALVHETEPLLFGVPGFVFDDPLRLPLQVNFNSPLLFECPPFLSPASPMLLHAYTARILDEVRTLSKLVVDLPVHPTRQQLESVYRTVNAALSVIECVPEDVTLVIKEKNEAAAAEAEYGSAGLKRKRQASEAPTARKAWTTESAVRATAASERPDLVHRCVRKTARIYCLAILERIPTSSACKESDFAQIWEWAWGAGLDRWAALSGIFVWMMIAILGSSLSTIHSRMAKTMMVTGFMYLGTENWHVAADIADAGLRIQRWLRGGRSALDDGTVSAAWGGERVIEKHGFLFKDAMPDIVQMCDEGEQGPEGED</sequence>
<dbReference type="PANTHER" id="PTHR37540">
    <property type="entry name" value="TRANSCRIPTION FACTOR (ACR-2), PUTATIVE-RELATED-RELATED"/>
    <property type="match status" value="1"/>
</dbReference>
<dbReference type="AlphaFoldDB" id="A0A151GJZ4"/>
<dbReference type="GO" id="GO:0003677">
    <property type="term" value="F:DNA binding"/>
    <property type="evidence" value="ECO:0007669"/>
    <property type="project" value="UniProtKB-KW"/>
</dbReference>
<evidence type="ECO:0000256" key="2">
    <source>
        <dbReference type="SAM" id="Phobius"/>
    </source>
</evidence>
<dbReference type="STRING" id="98403.A0A151GJZ4"/>
<dbReference type="Pfam" id="PF11951">
    <property type="entry name" value="Fungal_trans_2"/>
    <property type="match status" value="1"/>
</dbReference>
<evidence type="ECO:0000256" key="1">
    <source>
        <dbReference type="ARBA" id="ARBA00023242"/>
    </source>
</evidence>
<gene>
    <name evidence="3" type="ORF">DCS_04340</name>
</gene>
<dbReference type="GeneID" id="63716983"/>
<keyword evidence="4" id="KW-1185">Reference proteome</keyword>
<keyword evidence="1" id="KW-0539">Nucleus</keyword>
<dbReference type="InterPro" id="IPR021858">
    <property type="entry name" value="Fun_TF"/>
</dbReference>
<name>A0A151GJZ4_DRECN</name>
<keyword evidence="2" id="KW-0812">Transmembrane</keyword>
<keyword evidence="2" id="KW-0472">Membrane</keyword>
<comment type="caution">
    <text evidence="3">The sequence shown here is derived from an EMBL/GenBank/DDBJ whole genome shotgun (WGS) entry which is preliminary data.</text>
</comment>
<dbReference type="PANTHER" id="PTHR37540:SF9">
    <property type="entry name" value="ZN(2)-C6 FUNGAL-TYPE DOMAIN-CONTAINING PROTEIN"/>
    <property type="match status" value="1"/>
</dbReference>
<organism evidence="3 4">
    <name type="scientific">Drechmeria coniospora</name>
    <name type="common">Nematophagous fungus</name>
    <name type="synonym">Meria coniospora</name>
    <dbReference type="NCBI Taxonomy" id="98403"/>
    <lineage>
        <taxon>Eukaryota</taxon>
        <taxon>Fungi</taxon>
        <taxon>Dikarya</taxon>
        <taxon>Ascomycota</taxon>
        <taxon>Pezizomycotina</taxon>
        <taxon>Sordariomycetes</taxon>
        <taxon>Hypocreomycetidae</taxon>
        <taxon>Hypocreales</taxon>
        <taxon>Ophiocordycipitaceae</taxon>
        <taxon>Drechmeria</taxon>
    </lineage>
</organism>
<protein>
    <submittedName>
        <fullName evidence="3">Zn-C6 fungal-type DNA-binding domain protein</fullName>
    </submittedName>
</protein>